<keyword evidence="2" id="KW-1185">Reference proteome</keyword>
<reference evidence="1 2" key="1">
    <citation type="journal article" date="2022" name="Plant J.">
        <title>Chromosome-level genome of Camellia lanceoleosa provides a valuable resource for understanding genome evolution and self-incompatibility.</title>
        <authorList>
            <person name="Gong W."/>
            <person name="Xiao S."/>
            <person name="Wang L."/>
            <person name="Liao Z."/>
            <person name="Chang Y."/>
            <person name="Mo W."/>
            <person name="Hu G."/>
            <person name="Li W."/>
            <person name="Zhao G."/>
            <person name="Zhu H."/>
            <person name="Hu X."/>
            <person name="Ji K."/>
            <person name="Xiang X."/>
            <person name="Song Q."/>
            <person name="Yuan D."/>
            <person name="Jin S."/>
            <person name="Zhang L."/>
        </authorList>
    </citation>
    <scope>NUCLEOTIDE SEQUENCE [LARGE SCALE GENOMIC DNA]</scope>
    <source>
        <strain evidence="1">SQ_2022a</strain>
    </source>
</reference>
<protein>
    <submittedName>
        <fullName evidence="1">Wall-associated receptor kinase-like 8</fullName>
    </submittedName>
</protein>
<dbReference type="EMBL" id="CM045761">
    <property type="protein sequence ID" value="KAI8015027.1"/>
    <property type="molecule type" value="Genomic_DNA"/>
</dbReference>
<sequence length="123" mass="13840">MSDDEYTAKVSDFGVSRLVPLDQTKLSTLVQGTFGYIDPEYFHSDLLTNKSDVYSFGVVLVELLTGEKVVSMDRPEKHRSLATYFISLLEEDRLNQALENRVAKEGDFEQIKGVADLAKKCLT</sequence>
<gene>
    <name evidence="1" type="ORF">LOK49_LG05G02552</name>
</gene>
<proteinExistence type="predicted"/>
<organism evidence="1 2">
    <name type="scientific">Camellia lanceoleosa</name>
    <dbReference type="NCBI Taxonomy" id="1840588"/>
    <lineage>
        <taxon>Eukaryota</taxon>
        <taxon>Viridiplantae</taxon>
        <taxon>Streptophyta</taxon>
        <taxon>Embryophyta</taxon>
        <taxon>Tracheophyta</taxon>
        <taxon>Spermatophyta</taxon>
        <taxon>Magnoliopsida</taxon>
        <taxon>eudicotyledons</taxon>
        <taxon>Gunneridae</taxon>
        <taxon>Pentapetalae</taxon>
        <taxon>asterids</taxon>
        <taxon>Ericales</taxon>
        <taxon>Theaceae</taxon>
        <taxon>Camellia</taxon>
    </lineage>
</organism>
<accession>A0ACC0HRB6</accession>
<dbReference type="Proteomes" id="UP001060215">
    <property type="component" value="Chromosome 4"/>
</dbReference>
<name>A0ACC0HRB6_9ERIC</name>
<evidence type="ECO:0000313" key="1">
    <source>
        <dbReference type="EMBL" id="KAI8015027.1"/>
    </source>
</evidence>
<evidence type="ECO:0000313" key="2">
    <source>
        <dbReference type="Proteomes" id="UP001060215"/>
    </source>
</evidence>
<comment type="caution">
    <text evidence="1">The sequence shown here is derived from an EMBL/GenBank/DDBJ whole genome shotgun (WGS) entry which is preliminary data.</text>
</comment>